<protein>
    <recommendedName>
        <fullName evidence="4">Homeobox domain-containing protein</fullName>
    </recommendedName>
</protein>
<evidence type="ECO:0000256" key="1">
    <source>
        <dbReference type="PROSITE-ProRule" id="PRU00108"/>
    </source>
</evidence>
<dbReference type="GO" id="GO:0003677">
    <property type="term" value="F:DNA binding"/>
    <property type="evidence" value="ECO:0007669"/>
    <property type="project" value="UniProtKB-UniRule"/>
</dbReference>
<dbReference type="GO" id="GO:0007492">
    <property type="term" value="P:endoderm development"/>
    <property type="evidence" value="ECO:0007669"/>
    <property type="project" value="InterPro"/>
</dbReference>
<dbReference type="PRINTS" id="PR01217">
    <property type="entry name" value="PRICHEXTENSN"/>
</dbReference>
<name>A0A8C3KN34_9CHAR</name>
<feature type="DNA-binding region" description="Homeobox" evidence="1">
    <location>
        <begin position="10"/>
        <end position="57"/>
    </location>
</feature>
<feature type="compositionally biased region" description="Low complexity" evidence="3">
    <location>
        <begin position="121"/>
        <end position="143"/>
    </location>
</feature>
<dbReference type="InterPro" id="IPR001356">
    <property type="entry name" value="HD"/>
</dbReference>
<dbReference type="GO" id="GO:0005634">
    <property type="term" value="C:nucleus"/>
    <property type="evidence" value="ECO:0007669"/>
    <property type="project" value="UniProtKB-SubCell"/>
</dbReference>
<dbReference type="InterPro" id="IPR009057">
    <property type="entry name" value="Homeodomain-like_sf"/>
</dbReference>
<dbReference type="AlphaFoldDB" id="A0A8C3KN34"/>
<dbReference type="SUPFAM" id="SSF46689">
    <property type="entry name" value="Homeodomain-like"/>
    <property type="match status" value="1"/>
</dbReference>
<dbReference type="PROSITE" id="PS50071">
    <property type="entry name" value="HOMEOBOX_2"/>
    <property type="match status" value="1"/>
</dbReference>
<reference evidence="5" key="1">
    <citation type="submission" date="2025-08" db="UniProtKB">
        <authorList>
            <consortium name="Ensembl"/>
        </authorList>
    </citation>
    <scope>IDENTIFICATION</scope>
</reference>
<evidence type="ECO:0000313" key="5">
    <source>
        <dbReference type="Ensembl" id="ENSCPGP00000026303.1"/>
    </source>
</evidence>
<dbReference type="Ensembl" id="ENSCPGT00000028740.1">
    <property type="protein sequence ID" value="ENSCPGP00000026303.1"/>
    <property type="gene ID" value="ENSCPGG00000018138.1"/>
</dbReference>
<feature type="compositionally biased region" description="Pro residues" evidence="3">
    <location>
        <begin position="163"/>
        <end position="178"/>
    </location>
</feature>
<dbReference type="PANTHER" id="PTHR47656:SF1">
    <property type="entry name" value="HOMEOBOX PROTEIN MIXL1"/>
    <property type="match status" value="1"/>
</dbReference>
<feature type="domain" description="Homeobox" evidence="4">
    <location>
        <begin position="8"/>
        <end position="56"/>
    </location>
</feature>
<feature type="compositionally biased region" description="Low complexity" evidence="3">
    <location>
        <begin position="62"/>
        <end position="97"/>
    </location>
</feature>
<reference evidence="5" key="2">
    <citation type="submission" date="2025-09" db="UniProtKB">
        <authorList>
            <consortium name="Ensembl"/>
        </authorList>
    </citation>
    <scope>IDENTIFICATION</scope>
</reference>
<keyword evidence="1 2" id="KW-0238">DNA-binding</keyword>
<dbReference type="PANTHER" id="PTHR47656">
    <property type="entry name" value="HOMEOBOX PROTEIN MIXL"/>
    <property type="match status" value="1"/>
</dbReference>
<evidence type="ECO:0000256" key="3">
    <source>
        <dbReference type="SAM" id="MobiDB-lite"/>
    </source>
</evidence>
<dbReference type="GO" id="GO:0002244">
    <property type="term" value="P:hematopoietic progenitor cell differentiation"/>
    <property type="evidence" value="ECO:0007669"/>
    <property type="project" value="InterPro"/>
</dbReference>
<feature type="compositionally biased region" description="Low complexity" evidence="3">
    <location>
        <begin position="179"/>
        <end position="196"/>
    </location>
</feature>
<keyword evidence="1 2" id="KW-0539">Nucleus</keyword>
<dbReference type="Pfam" id="PF00046">
    <property type="entry name" value="Homeodomain"/>
    <property type="match status" value="1"/>
</dbReference>
<evidence type="ECO:0000259" key="4">
    <source>
        <dbReference type="PROSITE" id="PS50071"/>
    </source>
</evidence>
<comment type="subcellular location">
    <subcellularLocation>
        <location evidence="1 2">Nucleus</location>
    </subcellularLocation>
</comment>
<feature type="region of interest" description="Disordered" evidence="3">
    <location>
        <begin position="45"/>
        <end position="221"/>
    </location>
</feature>
<dbReference type="Gene3D" id="1.10.10.60">
    <property type="entry name" value="Homeodomain-like"/>
    <property type="match status" value="1"/>
</dbReference>
<evidence type="ECO:0000313" key="6">
    <source>
        <dbReference type="Proteomes" id="UP000694419"/>
    </source>
</evidence>
<dbReference type="CDD" id="cd00086">
    <property type="entry name" value="homeodomain"/>
    <property type="match status" value="1"/>
</dbReference>
<dbReference type="SMART" id="SM00389">
    <property type="entry name" value="HOX"/>
    <property type="match status" value="1"/>
</dbReference>
<sequence>MGPWTPSASQRRKRTSFTAAQLETLELVFQDTMYPDIYLREKLADATQIPESRIQVRGAGGSTAPPRTARPPALTAALLSPRSGSRTDAPSPAASGDPPAPDPPSPRRATRGRPASPPCAPRSRPAAPSPLRRGARPPTSGRRPPLPSPPAPASRASRRARPKPPPCRGRPVTRPPSPSAGSTRPSRTPRTPAATRSRARSGRRTPWEPSEPSEPRDRHPH</sequence>
<accession>A0A8C3KN34</accession>
<dbReference type="InterPro" id="IPR042917">
    <property type="entry name" value="MIXL1"/>
</dbReference>
<proteinExistence type="predicted"/>
<dbReference type="Proteomes" id="UP000694419">
    <property type="component" value="Unplaced"/>
</dbReference>
<evidence type="ECO:0000256" key="2">
    <source>
        <dbReference type="RuleBase" id="RU000682"/>
    </source>
</evidence>
<organism evidence="5 6">
    <name type="scientific">Calidris pygmaea</name>
    <name type="common">Spoon-billed sandpiper</name>
    <dbReference type="NCBI Taxonomy" id="425635"/>
    <lineage>
        <taxon>Eukaryota</taxon>
        <taxon>Metazoa</taxon>
        <taxon>Chordata</taxon>
        <taxon>Craniata</taxon>
        <taxon>Vertebrata</taxon>
        <taxon>Euteleostomi</taxon>
        <taxon>Archelosauria</taxon>
        <taxon>Archosauria</taxon>
        <taxon>Dinosauria</taxon>
        <taxon>Saurischia</taxon>
        <taxon>Theropoda</taxon>
        <taxon>Coelurosauria</taxon>
        <taxon>Aves</taxon>
        <taxon>Neognathae</taxon>
        <taxon>Neoaves</taxon>
        <taxon>Charadriiformes</taxon>
        <taxon>Scolopacidae</taxon>
        <taxon>Calidris</taxon>
    </lineage>
</organism>
<dbReference type="GO" id="GO:0001228">
    <property type="term" value="F:DNA-binding transcription activator activity, RNA polymerase II-specific"/>
    <property type="evidence" value="ECO:0007669"/>
    <property type="project" value="InterPro"/>
</dbReference>
<keyword evidence="1 2" id="KW-0371">Homeobox</keyword>
<keyword evidence="6" id="KW-1185">Reference proteome</keyword>